<gene>
    <name evidence="6" type="ORF">EDD53_0791</name>
</gene>
<evidence type="ECO:0000313" key="7">
    <source>
        <dbReference type="Proteomes" id="UP000269689"/>
    </source>
</evidence>
<protein>
    <submittedName>
        <fullName evidence="6">AraC family transcriptional regulator</fullName>
    </submittedName>
</protein>
<dbReference type="GO" id="GO:0003700">
    <property type="term" value="F:DNA-binding transcription factor activity"/>
    <property type="evidence" value="ECO:0007669"/>
    <property type="project" value="InterPro"/>
</dbReference>
<dbReference type="EMBL" id="RKQK01000001">
    <property type="protein sequence ID" value="RPE71666.1"/>
    <property type="molecule type" value="Genomic_DNA"/>
</dbReference>
<accession>A0A3N4UM02</accession>
<dbReference type="InterPro" id="IPR014710">
    <property type="entry name" value="RmlC-like_jellyroll"/>
</dbReference>
<evidence type="ECO:0000256" key="2">
    <source>
        <dbReference type="ARBA" id="ARBA00023125"/>
    </source>
</evidence>
<dbReference type="Pfam" id="PF12833">
    <property type="entry name" value="HTH_18"/>
    <property type="match status" value="1"/>
</dbReference>
<dbReference type="InterPro" id="IPR020449">
    <property type="entry name" value="Tscrpt_reg_AraC-type_HTH"/>
</dbReference>
<comment type="caution">
    <text evidence="6">The sequence shown here is derived from an EMBL/GenBank/DDBJ whole genome shotgun (WGS) entry which is preliminary data.</text>
</comment>
<dbReference type="GO" id="GO:0043565">
    <property type="term" value="F:sequence-specific DNA binding"/>
    <property type="evidence" value="ECO:0007669"/>
    <property type="project" value="InterPro"/>
</dbReference>
<name>A0A3N4UM02_9RHOB</name>
<reference evidence="6 7" key="1">
    <citation type="submission" date="2018-11" db="EMBL/GenBank/DDBJ databases">
        <title>Genomic Encyclopedia of Type Strains, Phase IV (KMG-IV): sequencing the most valuable type-strain genomes for metagenomic binning, comparative biology and taxonomic classification.</title>
        <authorList>
            <person name="Goeker M."/>
        </authorList>
    </citation>
    <scope>NUCLEOTIDE SEQUENCE [LARGE SCALE GENOMIC DNA]</scope>
    <source>
        <strain evidence="6 7">DSM 104731</strain>
    </source>
</reference>
<dbReference type="SUPFAM" id="SSF51215">
    <property type="entry name" value="Regulatory protein AraC"/>
    <property type="match status" value="1"/>
</dbReference>
<dbReference type="InterPro" id="IPR018060">
    <property type="entry name" value="HTH_AraC"/>
</dbReference>
<dbReference type="InterPro" id="IPR037923">
    <property type="entry name" value="HTH-like"/>
</dbReference>
<dbReference type="InterPro" id="IPR003313">
    <property type="entry name" value="AraC-bd"/>
</dbReference>
<dbReference type="AlphaFoldDB" id="A0A3N4UM02"/>
<proteinExistence type="predicted"/>
<dbReference type="Gene3D" id="2.60.120.10">
    <property type="entry name" value="Jelly Rolls"/>
    <property type="match status" value="1"/>
</dbReference>
<evidence type="ECO:0000256" key="4">
    <source>
        <dbReference type="ARBA" id="ARBA00023163"/>
    </source>
</evidence>
<dbReference type="InterPro" id="IPR009057">
    <property type="entry name" value="Homeodomain-like_sf"/>
</dbReference>
<dbReference type="PROSITE" id="PS01124">
    <property type="entry name" value="HTH_ARAC_FAMILY_2"/>
    <property type="match status" value="1"/>
</dbReference>
<evidence type="ECO:0000256" key="3">
    <source>
        <dbReference type="ARBA" id="ARBA00023159"/>
    </source>
</evidence>
<dbReference type="RefSeq" id="WP_123791862.1">
    <property type="nucleotide sequence ID" value="NZ_RKQK01000001.1"/>
</dbReference>
<sequence length="292" mass="32862">MDKNELGPFSGIPTHAVGLQLTRSTIKMTHSPTWRVDKSNPVHDLIICLTGAGKYNINGETVILTPGQALLVPAGTRFQGQTHTQDRYTGVAQHFSLTLFGTVDMLSQMSLIQSTPMPNWDVFRPLVQHYHDTAPETSTTLGQHHMFMVILLAYLEAAFLGWHEKAMGAMDGQDALSLHIMLAAARLGDDPLAPDALERTLDRAPFNPDYFRRAFRDRIGQTPQKFLESKKMDKAMHALMLGKSVKEVAAEVGYQDAYFFSRMFKRYMGKPPSAYRLKSRDKALREKDLYSE</sequence>
<dbReference type="Proteomes" id="UP000269689">
    <property type="component" value="Unassembled WGS sequence"/>
</dbReference>
<keyword evidence="2" id="KW-0238">DNA-binding</keyword>
<dbReference type="OrthoDB" id="9803764at2"/>
<evidence type="ECO:0000256" key="1">
    <source>
        <dbReference type="ARBA" id="ARBA00023015"/>
    </source>
</evidence>
<dbReference type="SUPFAM" id="SSF46689">
    <property type="entry name" value="Homeodomain-like"/>
    <property type="match status" value="1"/>
</dbReference>
<keyword evidence="4" id="KW-0804">Transcription</keyword>
<dbReference type="InterPro" id="IPR018062">
    <property type="entry name" value="HTH_AraC-typ_CS"/>
</dbReference>
<dbReference type="PRINTS" id="PR00032">
    <property type="entry name" value="HTHARAC"/>
</dbReference>
<keyword evidence="3" id="KW-0010">Activator</keyword>
<evidence type="ECO:0000313" key="6">
    <source>
        <dbReference type="EMBL" id="RPE71666.1"/>
    </source>
</evidence>
<organism evidence="6 7">
    <name type="scientific">Pacificibacter maritimus</name>
    <dbReference type="NCBI Taxonomy" id="762213"/>
    <lineage>
        <taxon>Bacteria</taxon>
        <taxon>Pseudomonadati</taxon>
        <taxon>Pseudomonadota</taxon>
        <taxon>Alphaproteobacteria</taxon>
        <taxon>Rhodobacterales</taxon>
        <taxon>Roseobacteraceae</taxon>
        <taxon>Pacificibacter</taxon>
    </lineage>
</organism>
<feature type="domain" description="HTH araC/xylS-type" evidence="5">
    <location>
        <begin position="197"/>
        <end position="278"/>
    </location>
</feature>
<evidence type="ECO:0000259" key="5">
    <source>
        <dbReference type="PROSITE" id="PS01124"/>
    </source>
</evidence>
<dbReference type="InterPro" id="IPR050204">
    <property type="entry name" value="AraC_XylS_family_regulators"/>
</dbReference>
<keyword evidence="1" id="KW-0805">Transcription regulation</keyword>
<dbReference type="Pfam" id="PF02311">
    <property type="entry name" value="AraC_binding"/>
    <property type="match status" value="1"/>
</dbReference>
<keyword evidence="7" id="KW-1185">Reference proteome</keyword>
<dbReference type="SMART" id="SM00342">
    <property type="entry name" value="HTH_ARAC"/>
    <property type="match status" value="1"/>
</dbReference>
<dbReference type="PROSITE" id="PS00041">
    <property type="entry name" value="HTH_ARAC_FAMILY_1"/>
    <property type="match status" value="1"/>
</dbReference>
<dbReference type="PANTHER" id="PTHR46796">
    <property type="entry name" value="HTH-TYPE TRANSCRIPTIONAL ACTIVATOR RHAS-RELATED"/>
    <property type="match status" value="1"/>
</dbReference>
<dbReference type="Gene3D" id="1.10.10.60">
    <property type="entry name" value="Homeodomain-like"/>
    <property type="match status" value="2"/>
</dbReference>